<dbReference type="eggNOG" id="KOG3628">
    <property type="taxonomic scope" value="Eukaryota"/>
</dbReference>
<dbReference type="GeneID" id="19956519"/>
<keyword evidence="4" id="KW-1185">Reference proteome</keyword>
<dbReference type="PANTHER" id="PTHR22754">
    <property type="entry name" value="DISCO-INTERACTING PROTEIN 2 DIP2 -RELATED"/>
    <property type="match status" value="1"/>
</dbReference>
<dbReference type="PANTHER" id="PTHR22754:SF32">
    <property type="entry name" value="DISCO-INTERACTING PROTEIN 2"/>
    <property type="match status" value="1"/>
</dbReference>
<dbReference type="Gene3D" id="3.30.300.30">
    <property type="match status" value="1"/>
</dbReference>
<name>T0PVT9_SAPDV</name>
<dbReference type="AlphaFoldDB" id="T0PVT9"/>
<accession>T0PVT9</accession>
<dbReference type="OrthoDB" id="69964at2759"/>
<gene>
    <name evidence="3" type="ORF">SDRG_15792</name>
</gene>
<protein>
    <recommendedName>
        <fullName evidence="2">AMP-dependent synthetase/ligase domain-containing protein</fullName>
    </recommendedName>
</protein>
<evidence type="ECO:0000313" key="3">
    <source>
        <dbReference type="EMBL" id="EQC26381.1"/>
    </source>
</evidence>
<dbReference type="InterPro" id="IPR042099">
    <property type="entry name" value="ANL_N_sf"/>
</dbReference>
<dbReference type="Pfam" id="PF00501">
    <property type="entry name" value="AMP-binding"/>
    <property type="match status" value="1"/>
</dbReference>
<dbReference type="SUPFAM" id="SSF56801">
    <property type="entry name" value="Acetyl-CoA synthetase-like"/>
    <property type="match status" value="1"/>
</dbReference>
<feature type="region of interest" description="Disordered" evidence="1">
    <location>
        <begin position="1"/>
        <end position="25"/>
    </location>
</feature>
<dbReference type="OMA" id="ETMALPR"/>
<evidence type="ECO:0000256" key="1">
    <source>
        <dbReference type="SAM" id="MobiDB-lite"/>
    </source>
</evidence>
<dbReference type="EMBL" id="JH767233">
    <property type="protein sequence ID" value="EQC26381.1"/>
    <property type="molecule type" value="Genomic_DNA"/>
</dbReference>
<sequence length="698" mass="76063">MITSPASSLPRPVAPSGHRRQPLPTTRCAAPATAIVSMSSHTGGTAPLSPECQAVALGSPVRDAPLKVIDTTSIHETMALPRHGRSSTTDVTLLAHLRRRAIQTPDRVCYLFVDDDGSEVRSLTYANVDAEARRIASVLQHQSKTSPFTPGDRVLLCFPPGADFTLAFWGCLYAGAVACAVPPPDPLFLSRDLVQFRRMVDESGASLVLTNALYRRQSQRDTLSARLRTRRGVEWPKHVHWICTDTTKSIFSKPTFHSTYYASVSDRDVAYLQCTSGVTGDPKLVVVTHGNLLAQAMRWATVQDGDTVFSWLPQVDSNGLVGFNLAPVYAGVRSVQMPPTGFFKTPSLWMALCSKYKASMTCAPNAAYRVAATKTPDAVAAGIDLSALQHAIVLGGAIRGDCLKQFAKRFAVGGFRPHQLHCAYGTAETTTLVCGYDADDRSAPRSLLVDKHVLETNGRVQLLRTDDPRRTSGSGTQLLMACGRPFPGVELRIVDTLARKALPEGYVGEIWVRSDGVGDGYWQQWDRTRHQFQATLAADDQHYYRTSDTGFVHNGELFVYARRDEIAVVDGRRLSLPAIARSVEAASAHISCDGVFAFGFADTIVVVAELDDVWTSADDKVTLGAISKAIFRHLTADHGVAHIKAILVAPASLPRTSSGLLLRAAAKKQLELHTLPKQFVAYNHNPEAHLRESFLRID</sequence>
<dbReference type="InterPro" id="IPR045851">
    <property type="entry name" value="AMP-bd_C_sf"/>
</dbReference>
<proteinExistence type="predicted"/>
<dbReference type="RefSeq" id="XP_008620196.1">
    <property type="nucleotide sequence ID" value="XM_008621974.1"/>
</dbReference>
<dbReference type="InterPro" id="IPR000873">
    <property type="entry name" value="AMP-dep_synth/lig_dom"/>
</dbReference>
<dbReference type="VEuPathDB" id="FungiDB:SDRG_15792"/>
<evidence type="ECO:0000259" key="2">
    <source>
        <dbReference type="Pfam" id="PF00501"/>
    </source>
</evidence>
<reference evidence="3 4" key="1">
    <citation type="submission" date="2012-04" db="EMBL/GenBank/DDBJ databases">
        <title>The Genome Sequence of Saprolegnia declina VS20.</title>
        <authorList>
            <consortium name="The Broad Institute Genome Sequencing Platform"/>
            <person name="Russ C."/>
            <person name="Nusbaum C."/>
            <person name="Tyler B."/>
            <person name="van West P."/>
            <person name="Dieguez-Uribeondo J."/>
            <person name="de Bruijn I."/>
            <person name="Tripathy S."/>
            <person name="Jiang R."/>
            <person name="Young S.K."/>
            <person name="Zeng Q."/>
            <person name="Gargeya S."/>
            <person name="Fitzgerald M."/>
            <person name="Haas B."/>
            <person name="Abouelleil A."/>
            <person name="Alvarado L."/>
            <person name="Arachchi H.M."/>
            <person name="Berlin A."/>
            <person name="Chapman S.B."/>
            <person name="Goldberg J."/>
            <person name="Griggs A."/>
            <person name="Gujja S."/>
            <person name="Hansen M."/>
            <person name="Howarth C."/>
            <person name="Imamovic A."/>
            <person name="Larimer J."/>
            <person name="McCowen C."/>
            <person name="Montmayeur A."/>
            <person name="Murphy C."/>
            <person name="Neiman D."/>
            <person name="Pearson M."/>
            <person name="Priest M."/>
            <person name="Roberts A."/>
            <person name="Saif S."/>
            <person name="Shea T."/>
            <person name="Sisk P."/>
            <person name="Sykes S."/>
            <person name="Wortman J."/>
            <person name="Nusbaum C."/>
            <person name="Birren B."/>
        </authorList>
    </citation>
    <scope>NUCLEOTIDE SEQUENCE [LARGE SCALE GENOMIC DNA]</scope>
    <source>
        <strain evidence="3 4">VS20</strain>
    </source>
</reference>
<dbReference type="STRING" id="1156394.T0PVT9"/>
<dbReference type="Gene3D" id="3.40.50.12780">
    <property type="entry name" value="N-terminal domain of ligase-like"/>
    <property type="match status" value="1"/>
</dbReference>
<organism evidence="3 4">
    <name type="scientific">Saprolegnia diclina (strain VS20)</name>
    <dbReference type="NCBI Taxonomy" id="1156394"/>
    <lineage>
        <taxon>Eukaryota</taxon>
        <taxon>Sar</taxon>
        <taxon>Stramenopiles</taxon>
        <taxon>Oomycota</taxon>
        <taxon>Saprolegniomycetes</taxon>
        <taxon>Saprolegniales</taxon>
        <taxon>Saprolegniaceae</taxon>
        <taxon>Saprolegnia</taxon>
    </lineage>
</organism>
<evidence type="ECO:0000313" key="4">
    <source>
        <dbReference type="Proteomes" id="UP000030762"/>
    </source>
</evidence>
<feature type="domain" description="AMP-dependent synthetase/ligase" evidence="2">
    <location>
        <begin position="98"/>
        <end position="522"/>
    </location>
</feature>
<dbReference type="InParanoid" id="T0PVT9"/>
<dbReference type="Proteomes" id="UP000030762">
    <property type="component" value="Unassembled WGS sequence"/>
</dbReference>